<dbReference type="PaxDb" id="121845-A0A1S3DR72"/>
<dbReference type="AlphaFoldDB" id="A0A1S3DR72"/>
<feature type="region of interest" description="Disordered" evidence="1">
    <location>
        <begin position="1"/>
        <end position="36"/>
    </location>
</feature>
<name>A0A1S3DR72_DIACI</name>
<feature type="non-terminal residue" evidence="3">
    <location>
        <position position="399"/>
    </location>
</feature>
<dbReference type="Proteomes" id="UP000079169">
    <property type="component" value="Unplaced"/>
</dbReference>
<dbReference type="GeneID" id="103522905"/>
<evidence type="ECO:0000256" key="1">
    <source>
        <dbReference type="SAM" id="MobiDB-lite"/>
    </source>
</evidence>
<sequence>TTQTPIEEITETDTLLDISKTTPESTTTLAYEKTTTPSKVVQSDSYTTIKETITIASQPKLTILETTQSSVEENKTPSITTTESFLEIFSTDEPSAKITIPSANLAEESLGTTETPTSVSLPLEITKSNEQLDIETTKASETERPSTILIEALPETSTKSSDDIPTSTFALSDKTLGDTGDKVSKEFDEFLSGSTTPMIVERQSTIPGDVIDIDSTTATGKVRGDFMETTPFVTSGPSLYLESVTETLSQEETLTTKYVDKETSTTPSTSEDVLSTIGDKESTASTEILGTTTERLLPTTATTQYKDIISISQFTTQIYEQMCENVSCSDIAFPKTTTFQPFSWETTFPSSTYGTTLPEIGTFSTISPISTTMDINGQTLNIASEDTTVAYITTKSFND</sequence>
<evidence type="ECO:0000313" key="2">
    <source>
        <dbReference type="Proteomes" id="UP000079169"/>
    </source>
</evidence>
<feature type="compositionally biased region" description="Low complexity" evidence="1">
    <location>
        <begin position="1"/>
        <end position="18"/>
    </location>
</feature>
<dbReference type="KEGG" id="dci:103522905"/>
<dbReference type="STRING" id="121845.A0A1S3DR72"/>
<feature type="compositionally biased region" description="Polar residues" evidence="1">
    <location>
        <begin position="19"/>
        <end position="36"/>
    </location>
</feature>
<protein>
    <submittedName>
        <fullName evidence="3">Mucin-17-like</fullName>
    </submittedName>
</protein>
<evidence type="ECO:0000313" key="3">
    <source>
        <dbReference type="RefSeq" id="XP_008486212.1"/>
    </source>
</evidence>
<proteinExistence type="predicted"/>
<accession>A0A1S3DR72</accession>
<feature type="non-terminal residue" evidence="3">
    <location>
        <position position="1"/>
    </location>
</feature>
<keyword evidence="2" id="KW-1185">Reference proteome</keyword>
<dbReference type="RefSeq" id="XP_008486212.1">
    <property type="nucleotide sequence ID" value="XM_008487990.1"/>
</dbReference>
<reference evidence="3" key="1">
    <citation type="submission" date="2025-08" db="UniProtKB">
        <authorList>
            <consortium name="RefSeq"/>
        </authorList>
    </citation>
    <scope>IDENTIFICATION</scope>
</reference>
<gene>
    <name evidence="3" type="primary">LOC103522905</name>
</gene>
<organism evidence="2 3">
    <name type="scientific">Diaphorina citri</name>
    <name type="common">Asian citrus psyllid</name>
    <dbReference type="NCBI Taxonomy" id="121845"/>
    <lineage>
        <taxon>Eukaryota</taxon>
        <taxon>Metazoa</taxon>
        <taxon>Ecdysozoa</taxon>
        <taxon>Arthropoda</taxon>
        <taxon>Hexapoda</taxon>
        <taxon>Insecta</taxon>
        <taxon>Pterygota</taxon>
        <taxon>Neoptera</taxon>
        <taxon>Paraneoptera</taxon>
        <taxon>Hemiptera</taxon>
        <taxon>Sternorrhyncha</taxon>
        <taxon>Psylloidea</taxon>
        <taxon>Psyllidae</taxon>
        <taxon>Diaphorininae</taxon>
        <taxon>Diaphorina</taxon>
    </lineage>
</organism>